<proteinExistence type="predicted"/>
<dbReference type="Proteomes" id="UP001597262">
    <property type="component" value="Unassembled WGS sequence"/>
</dbReference>
<dbReference type="SUPFAM" id="SSF46785">
    <property type="entry name" value="Winged helix' DNA-binding domain"/>
    <property type="match status" value="1"/>
</dbReference>
<dbReference type="InterPro" id="IPR036388">
    <property type="entry name" value="WH-like_DNA-bd_sf"/>
</dbReference>
<dbReference type="EMBL" id="JBHTLM010000003">
    <property type="protein sequence ID" value="MFD1175705.1"/>
    <property type="molecule type" value="Genomic_DNA"/>
</dbReference>
<organism evidence="1 2">
    <name type="scientific">Paenibacillus puldeungensis</name>
    <dbReference type="NCBI Taxonomy" id="696536"/>
    <lineage>
        <taxon>Bacteria</taxon>
        <taxon>Bacillati</taxon>
        <taxon>Bacillota</taxon>
        <taxon>Bacilli</taxon>
        <taxon>Bacillales</taxon>
        <taxon>Paenibacillaceae</taxon>
        <taxon>Paenibacillus</taxon>
    </lineage>
</organism>
<dbReference type="Gene3D" id="1.10.10.10">
    <property type="entry name" value="Winged helix-like DNA-binding domain superfamily/Winged helix DNA-binding domain"/>
    <property type="match status" value="1"/>
</dbReference>
<sequence>MSYGVKVDYSPVYELLGSFMIYTTRKWVNSLDIGPEWIEDIESRITPAITQQFSVASGFPFADYDVLYAWAMERQPEANIIQFLDELESTTEESLLHRTKSYIPGASSDNMKRIRDNYIPLLKTWNNLYFEEALSQVLPLIEEDAYEKNTLLQKMGPDALIEFASGGLVLGPQLPITRVVLTPSIHFRPINTYCFYHDVLFIQYPLDLPETDENEPPVCLKRLTRALAKPGRLQLLRYVANEPKSLQDMMAHLPETREQLMHDLMRLRVAGLLRIHLIDTDTEKFSIRPDGAAELQMFLESYIRL</sequence>
<dbReference type="InterPro" id="IPR036390">
    <property type="entry name" value="WH_DNA-bd_sf"/>
</dbReference>
<reference evidence="2" key="1">
    <citation type="journal article" date="2019" name="Int. J. Syst. Evol. Microbiol.">
        <title>The Global Catalogue of Microorganisms (GCM) 10K type strain sequencing project: providing services to taxonomists for standard genome sequencing and annotation.</title>
        <authorList>
            <consortium name="The Broad Institute Genomics Platform"/>
            <consortium name="The Broad Institute Genome Sequencing Center for Infectious Disease"/>
            <person name="Wu L."/>
            <person name="Ma J."/>
        </authorList>
    </citation>
    <scope>NUCLEOTIDE SEQUENCE [LARGE SCALE GENOMIC DNA]</scope>
    <source>
        <strain evidence="2">CCUG 59189</strain>
    </source>
</reference>
<protein>
    <submittedName>
        <fullName evidence="1">ArsR family transcriptional regulator</fullName>
    </submittedName>
</protein>
<accession>A0ABW3RV03</accession>
<evidence type="ECO:0000313" key="1">
    <source>
        <dbReference type="EMBL" id="MFD1175705.1"/>
    </source>
</evidence>
<gene>
    <name evidence="1" type="ORF">ACFQ3W_05225</name>
</gene>
<comment type="caution">
    <text evidence="1">The sequence shown here is derived from an EMBL/GenBank/DDBJ whole genome shotgun (WGS) entry which is preliminary data.</text>
</comment>
<keyword evidence="2" id="KW-1185">Reference proteome</keyword>
<dbReference type="RefSeq" id="WP_379317348.1">
    <property type="nucleotide sequence ID" value="NZ_JBHTLM010000003.1"/>
</dbReference>
<name>A0ABW3RV03_9BACL</name>
<evidence type="ECO:0000313" key="2">
    <source>
        <dbReference type="Proteomes" id="UP001597262"/>
    </source>
</evidence>